<dbReference type="EMBL" id="JH711577">
    <property type="protein sequence ID" value="EIW81838.1"/>
    <property type="molecule type" value="Genomic_DNA"/>
</dbReference>
<keyword evidence="2" id="KW-1185">Reference proteome</keyword>
<comment type="caution">
    <text evidence="1">The sequence shown here is derived from an EMBL/GenBank/DDBJ whole genome shotgun (WGS) entry which is preliminary data.</text>
</comment>
<proteinExistence type="predicted"/>
<organism evidence="1 2">
    <name type="scientific">Coniophora puteana (strain RWD-64-598)</name>
    <name type="common">Brown rot fungus</name>
    <dbReference type="NCBI Taxonomy" id="741705"/>
    <lineage>
        <taxon>Eukaryota</taxon>
        <taxon>Fungi</taxon>
        <taxon>Dikarya</taxon>
        <taxon>Basidiomycota</taxon>
        <taxon>Agaricomycotina</taxon>
        <taxon>Agaricomycetes</taxon>
        <taxon>Agaricomycetidae</taxon>
        <taxon>Boletales</taxon>
        <taxon>Coniophorineae</taxon>
        <taxon>Coniophoraceae</taxon>
        <taxon>Coniophora</taxon>
    </lineage>
</organism>
<evidence type="ECO:0000313" key="1">
    <source>
        <dbReference type="EMBL" id="EIW81838.1"/>
    </source>
</evidence>
<dbReference type="Proteomes" id="UP000053558">
    <property type="component" value="Unassembled WGS sequence"/>
</dbReference>
<name>A0A5M3MRQ5_CONPW</name>
<dbReference type="AlphaFoldDB" id="A0A5M3MRQ5"/>
<dbReference type="RefSeq" id="XP_007767473.1">
    <property type="nucleotide sequence ID" value="XM_007769283.1"/>
</dbReference>
<accession>A0A5M3MRQ5</accession>
<reference evidence="2" key="1">
    <citation type="journal article" date="2012" name="Science">
        <title>The Paleozoic origin of enzymatic lignin decomposition reconstructed from 31 fungal genomes.</title>
        <authorList>
            <person name="Floudas D."/>
            <person name="Binder M."/>
            <person name="Riley R."/>
            <person name="Barry K."/>
            <person name="Blanchette R.A."/>
            <person name="Henrissat B."/>
            <person name="Martinez A.T."/>
            <person name="Otillar R."/>
            <person name="Spatafora J.W."/>
            <person name="Yadav J.S."/>
            <person name="Aerts A."/>
            <person name="Benoit I."/>
            <person name="Boyd A."/>
            <person name="Carlson A."/>
            <person name="Copeland A."/>
            <person name="Coutinho P.M."/>
            <person name="de Vries R.P."/>
            <person name="Ferreira P."/>
            <person name="Findley K."/>
            <person name="Foster B."/>
            <person name="Gaskell J."/>
            <person name="Glotzer D."/>
            <person name="Gorecki P."/>
            <person name="Heitman J."/>
            <person name="Hesse C."/>
            <person name="Hori C."/>
            <person name="Igarashi K."/>
            <person name="Jurgens J.A."/>
            <person name="Kallen N."/>
            <person name="Kersten P."/>
            <person name="Kohler A."/>
            <person name="Kuees U."/>
            <person name="Kumar T.K.A."/>
            <person name="Kuo A."/>
            <person name="LaButti K."/>
            <person name="Larrondo L.F."/>
            <person name="Lindquist E."/>
            <person name="Ling A."/>
            <person name="Lombard V."/>
            <person name="Lucas S."/>
            <person name="Lundell T."/>
            <person name="Martin R."/>
            <person name="McLaughlin D.J."/>
            <person name="Morgenstern I."/>
            <person name="Morin E."/>
            <person name="Murat C."/>
            <person name="Nagy L.G."/>
            <person name="Nolan M."/>
            <person name="Ohm R.A."/>
            <person name="Patyshakuliyeva A."/>
            <person name="Rokas A."/>
            <person name="Ruiz-Duenas F.J."/>
            <person name="Sabat G."/>
            <person name="Salamov A."/>
            <person name="Samejima M."/>
            <person name="Schmutz J."/>
            <person name="Slot J.C."/>
            <person name="St John F."/>
            <person name="Stenlid J."/>
            <person name="Sun H."/>
            <person name="Sun S."/>
            <person name="Syed K."/>
            <person name="Tsang A."/>
            <person name="Wiebenga A."/>
            <person name="Young D."/>
            <person name="Pisabarro A."/>
            <person name="Eastwood D.C."/>
            <person name="Martin F."/>
            <person name="Cullen D."/>
            <person name="Grigoriev I.V."/>
            <person name="Hibbett D.S."/>
        </authorList>
    </citation>
    <scope>NUCLEOTIDE SEQUENCE [LARGE SCALE GENOMIC DNA]</scope>
    <source>
        <strain evidence="2">RWD-64-598 SS2</strain>
    </source>
</reference>
<gene>
    <name evidence="1" type="ORF">CONPUDRAFT_72220</name>
</gene>
<protein>
    <submittedName>
        <fullName evidence="1">Uncharacterized protein</fullName>
    </submittedName>
</protein>
<dbReference type="GeneID" id="19209010"/>
<evidence type="ECO:0000313" key="2">
    <source>
        <dbReference type="Proteomes" id="UP000053558"/>
    </source>
</evidence>
<sequence>MSAEPMTPDAIQAFLASEDNLSFADAVVNYGQSYFDNPDHGPRVPSLSAMDKFECQRVADEVRDANSRIVRLSWTASQYMEAMAHAGGRRDGLGPDQDQIESRMRPTVTTNCGDNVWDVPDALERHAQGHPIRAIRACKLVDADGQTLAYHLPRAISLLRHDQYRKDTLPLLHNEMIKPMQASDNNWRKGRPHFWDPVDGRVQVLPPGCMDISVGWYGRGQGVSSFAVHACPNPYSACSPVHKVTIWAPLHTQVSTSERVRTFSPLSESQRCFLH</sequence>
<dbReference type="KEGG" id="cput:CONPUDRAFT_72220"/>